<name>A0ABP0KBY7_9DINO</name>
<organism evidence="1 2">
    <name type="scientific">Durusdinium trenchii</name>
    <dbReference type="NCBI Taxonomy" id="1381693"/>
    <lineage>
        <taxon>Eukaryota</taxon>
        <taxon>Sar</taxon>
        <taxon>Alveolata</taxon>
        <taxon>Dinophyceae</taxon>
        <taxon>Suessiales</taxon>
        <taxon>Symbiodiniaceae</taxon>
        <taxon>Durusdinium</taxon>
    </lineage>
</organism>
<gene>
    <name evidence="1" type="ORF">SCF082_LOCUS16572</name>
</gene>
<keyword evidence="2" id="KW-1185">Reference proteome</keyword>
<protein>
    <recommendedName>
        <fullName evidence="3">HMG box domain-containing protein</fullName>
    </recommendedName>
</protein>
<sequence>MTGTIRGLNPSKKFPEFNGYAVFMNEQLEGSMDEDCLASRLRAKWDAFTERQKQAYQERVPEGPVVRVRLNPPFLQRAKRQRTEVVTET</sequence>
<proteinExistence type="predicted"/>
<accession>A0ABP0KBY7</accession>
<evidence type="ECO:0000313" key="1">
    <source>
        <dbReference type="EMBL" id="CAK9024313.1"/>
    </source>
</evidence>
<dbReference type="EMBL" id="CAXAMM010010835">
    <property type="protein sequence ID" value="CAK9024313.1"/>
    <property type="molecule type" value="Genomic_DNA"/>
</dbReference>
<evidence type="ECO:0000313" key="2">
    <source>
        <dbReference type="Proteomes" id="UP001642464"/>
    </source>
</evidence>
<reference evidence="1 2" key="1">
    <citation type="submission" date="2024-02" db="EMBL/GenBank/DDBJ databases">
        <authorList>
            <person name="Chen Y."/>
            <person name="Shah S."/>
            <person name="Dougan E. K."/>
            <person name="Thang M."/>
            <person name="Chan C."/>
        </authorList>
    </citation>
    <scope>NUCLEOTIDE SEQUENCE [LARGE SCALE GENOMIC DNA]</scope>
</reference>
<dbReference type="Proteomes" id="UP001642464">
    <property type="component" value="Unassembled WGS sequence"/>
</dbReference>
<evidence type="ECO:0008006" key="3">
    <source>
        <dbReference type="Google" id="ProtNLM"/>
    </source>
</evidence>
<comment type="caution">
    <text evidence="1">The sequence shown here is derived from an EMBL/GenBank/DDBJ whole genome shotgun (WGS) entry which is preliminary data.</text>
</comment>